<evidence type="ECO:0000313" key="1">
    <source>
        <dbReference type="EMBL" id="SDZ80650.1"/>
    </source>
</evidence>
<dbReference type="RefSeq" id="WP_093247915.1">
    <property type="nucleotide sequence ID" value="NZ_FNQM01000001.1"/>
</dbReference>
<dbReference type="AlphaFoldDB" id="A0A1H3W106"/>
<dbReference type="Pfam" id="PF00480">
    <property type="entry name" value="ROK"/>
    <property type="match status" value="1"/>
</dbReference>
<dbReference type="PROSITE" id="PS01125">
    <property type="entry name" value="ROK"/>
    <property type="match status" value="1"/>
</dbReference>
<organism evidence="1 2">
    <name type="scientific">Rubrimonas cliftonensis</name>
    <dbReference type="NCBI Taxonomy" id="89524"/>
    <lineage>
        <taxon>Bacteria</taxon>
        <taxon>Pseudomonadati</taxon>
        <taxon>Pseudomonadota</taxon>
        <taxon>Alphaproteobacteria</taxon>
        <taxon>Rhodobacterales</taxon>
        <taxon>Paracoccaceae</taxon>
        <taxon>Rubrimonas</taxon>
    </lineage>
</organism>
<gene>
    <name evidence="1" type="ORF">SAMN05444370_101448</name>
</gene>
<dbReference type="InterPro" id="IPR043129">
    <property type="entry name" value="ATPase_NBD"/>
</dbReference>
<proteinExistence type="predicted"/>
<dbReference type="OrthoDB" id="9810372at2"/>
<keyword evidence="1" id="KW-0808">Transferase</keyword>
<accession>A0A1H3W106</accession>
<dbReference type="Gene3D" id="3.30.420.40">
    <property type="match status" value="2"/>
</dbReference>
<evidence type="ECO:0000313" key="2">
    <source>
        <dbReference type="Proteomes" id="UP000198703"/>
    </source>
</evidence>
<dbReference type="InterPro" id="IPR000600">
    <property type="entry name" value="ROK"/>
</dbReference>
<dbReference type="InterPro" id="IPR049874">
    <property type="entry name" value="ROK_cs"/>
</dbReference>
<dbReference type="Proteomes" id="UP000198703">
    <property type="component" value="Unassembled WGS sequence"/>
</dbReference>
<dbReference type="SUPFAM" id="SSF53067">
    <property type="entry name" value="Actin-like ATPase domain"/>
    <property type="match status" value="1"/>
</dbReference>
<dbReference type="STRING" id="89524.SAMN05444370_101448"/>
<keyword evidence="2" id="KW-1185">Reference proteome</keyword>
<keyword evidence="1" id="KW-0418">Kinase</keyword>
<protein>
    <submittedName>
        <fullName evidence="1">Fructokinase</fullName>
    </submittedName>
</protein>
<dbReference type="PANTHER" id="PTHR18964:SF174">
    <property type="entry name" value="D-ALLOSE KINASE-RELATED"/>
    <property type="match status" value="1"/>
</dbReference>
<dbReference type="GO" id="GO:0004396">
    <property type="term" value="F:hexokinase activity"/>
    <property type="evidence" value="ECO:0007669"/>
    <property type="project" value="TreeGrafter"/>
</dbReference>
<reference evidence="1 2" key="1">
    <citation type="submission" date="2016-10" db="EMBL/GenBank/DDBJ databases">
        <authorList>
            <person name="de Groot N.N."/>
        </authorList>
    </citation>
    <scope>NUCLEOTIDE SEQUENCE [LARGE SCALE GENOMIC DNA]</scope>
    <source>
        <strain evidence="1 2">DSM 15345</strain>
    </source>
</reference>
<name>A0A1H3W106_9RHOB</name>
<dbReference type="EMBL" id="FNQM01000001">
    <property type="protein sequence ID" value="SDZ80650.1"/>
    <property type="molecule type" value="Genomic_DNA"/>
</dbReference>
<sequence length="301" mass="30350">MKFGVDIGGTKIAAAVIDAQGRRIAEARRPNPRGDYAGTIAATAEAVAACAEAVSARPGRIGVCVSGNVQAATGEVVLGTARWINGRPFRDDIAKAVGAPVRLANDADCFALSEAVDGAAAGARLVFGVILGTGVGGGFVADGRLVTGARGIAGEWGHIPLPWGSQAELAAGPCSCGRHGCIEALLAGPGMAREFTAVTGRAAEDGRAVVALAEAGDADALAALDRYEERLGRALAVVVNLIEPDVFVFGGGLSNVARIYEGAAASMRAHVFGGVTDARLLPNSHGDSSGVRGAARLWDAD</sequence>
<dbReference type="PANTHER" id="PTHR18964">
    <property type="entry name" value="ROK (REPRESSOR, ORF, KINASE) FAMILY"/>
    <property type="match status" value="1"/>
</dbReference>